<evidence type="ECO:0000256" key="7">
    <source>
        <dbReference type="SAM" id="Phobius"/>
    </source>
</evidence>
<name>A0A286GV63_9ACTN</name>
<dbReference type="PANTHER" id="PTHR33406">
    <property type="entry name" value="MEMBRANE PROTEIN MJ1562-RELATED"/>
    <property type="match status" value="1"/>
</dbReference>
<feature type="transmembrane region" description="Helical" evidence="7">
    <location>
        <begin position="671"/>
        <end position="690"/>
    </location>
</feature>
<keyword evidence="3" id="KW-1003">Cell membrane</keyword>
<sequence>MFEALGRVMYRRRRWVVALALAFVAFAGVWGTGVFGAMTGGGFEDPDSESSLAGEVAERELGRAGGDVVVLYSSDRLTVDDPDYAAAVADSLAGLPDDVLEESATFFGTGSSQLVSDDRTATYALLTLAGDEDQRTEGLETIEAELAGQQLDEQGLETQIGGGTTINRDINDRVSSDIARAEMISLPILAVLLVIIFGSFAAAGLPLAIGITAILGSFAALRGFSEFTDVSIFAVNVVTITGLGLAIDYGLFMVSRFREEIRRQPDTETALARTMATAGRTVAVSGVTVAISLAGLLIFPQVFLRSMGFGGMSAVLIAMLAALTLLPALLAMLGPKVDALSVRPWLRRVFRRPAARPVDDEHGVWARIAHSVMRRPVIYTVVVTAVLVTLALPFLRVEFGGIDERALPAGTESRVVSETLKADFPPSERGPIDAIVTLPDAVDSQAGGAALQAYVDDVAAVPGVGGATVAGAAGDTARVDVAYDGDPLSTEARDLVGEIRAVPAPDGGEVLVGGQTAVLADLLDSLSSLLPWMALFVVATTFVLLFLAFGSLVLPVKAVVMNVLSLGASFGALVWIFQDGNLSGFLGFTPTGSVEATQPILVLAIVFGLSMDYEVFLMSRIREQYDLTGDNTTAVATGLQRTGGIITSAALLLLVVIGAFSLSGITFIKMIGVAMLIAIVIDATVVRILLVPATMRLLGRANWWAPGPLGRLYARYGIREGDGDPVPVRTPELTGTR</sequence>
<dbReference type="PROSITE" id="PS50156">
    <property type="entry name" value="SSD"/>
    <property type="match status" value="1"/>
</dbReference>
<feature type="transmembrane region" description="Helical" evidence="7">
    <location>
        <begin position="645"/>
        <end position="665"/>
    </location>
</feature>
<dbReference type="InterPro" id="IPR000731">
    <property type="entry name" value="SSD"/>
</dbReference>
<keyword evidence="4 7" id="KW-0812">Transmembrane</keyword>
<dbReference type="Gene3D" id="1.20.1640.10">
    <property type="entry name" value="Multidrug efflux transporter AcrB transmembrane domain"/>
    <property type="match status" value="2"/>
</dbReference>
<evidence type="ECO:0000313" key="9">
    <source>
        <dbReference type="EMBL" id="SOD99418.1"/>
    </source>
</evidence>
<evidence type="ECO:0000256" key="6">
    <source>
        <dbReference type="ARBA" id="ARBA00023136"/>
    </source>
</evidence>
<dbReference type="Pfam" id="PF03176">
    <property type="entry name" value="MMPL"/>
    <property type="match status" value="2"/>
</dbReference>
<gene>
    <name evidence="9" type="ORF">SAMN06272739_2311</name>
</gene>
<keyword evidence="10" id="KW-1185">Reference proteome</keyword>
<keyword evidence="5 7" id="KW-1133">Transmembrane helix</keyword>
<feature type="transmembrane region" description="Helical" evidence="7">
    <location>
        <begin position="377"/>
        <end position="395"/>
    </location>
</feature>
<dbReference type="Proteomes" id="UP000219482">
    <property type="component" value="Unassembled WGS sequence"/>
</dbReference>
<feature type="transmembrane region" description="Helical" evidence="7">
    <location>
        <begin position="559"/>
        <end position="578"/>
    </location>
</feature>
<comment type="subcellular location">
    <subcellularLocation>
        <location evidence="1">Cell membrane</location>
        <topology evidence="1">Multi-pass membrane protein</topology>
    </subcellularLocation>
</comment>
<feature type="transmembrane region" description="Helical" evidence="7">
    <location>
        <begin position="309"/>
        <end position="333"/>
    </location>
</feature>
<dbReference type="OrthoDB" id="7051771at2"/>
<evidence type="ECO:0000256" key="5">
    <source>
        <dbReference type="ARBA" id="ARBA00022989"/>
    </source>
</evidence>
<accession>A0A286GV63</accession>
<evidence type="ECO:0000259" key="8">
    <source>
        <dbReference type="PROSITE" id="PS50156"/>
    </source>
</evidence>
<reference evidence="10" key="1">
    <citation type="submission" date="2017-09" db="EMBL/GenBank/DDBJ databases">
        <authorList>
            <person name="Varghese N."/>
            <person name="Submissions S."/>
        </authorList>
    </citation>
    <scope>NUCLEOTIDE SEQUENCE [LARGE SCALE GENOMIC DNA]</scope>
    <source>
        <strain evidence="10">DSM 44270</strain>
    </source>
</reference>
<dbReference type="GO" id="GO:0005886">
    <property type="term" value="C:plasma membrane"/>
    <property type="evidence" value="ECO:0007669"/>
    <property type="project" value="UniProtKB-SubCell"/>
</dbReference>
<dbReference type="RefSeq" id="WP_097183977.1">
    <property type="nucleotide sequence ID" value="NZ_OCNK01000002.1"/>
</dbReference>
<dbReference type="EMBL" id="OCNK01000002">
    <property type="protein sequence ID" value="SOD99418.1"/>
    <property type="molecule type" value="Genomic_DNA"/>
</dbReference>
<dbReference type="AlphaFoldDB" id="A0A286GV63"/>
<feature type="domain" description="SSD" evidence="8">
    <location>
        <begin position="189"/>
        <end position="332"/>
    </location>
</feature>
<evidence type="ECO:0000256" key="1">
    <source>
        <dbReference type="ARBA" id="ARBA00004651"/>
    </source>
</evidence>
<evidence type="ECO:0000256" key="4">
    <source>
        <dbReference type="ARBA" id="ARBA00022692"/>
    </source>
</evidence>
<comment type="similarity">
    <text evidence="2">Belongs to the resistance-nodulation-cell division (RND) (TC 2.A.6) family. MmpL subfamily.</text>
</comment>
<keyword evidence="6 7" id="KW-0472">Membrane</keyword>
<feature type="transmembrane region" description="Helical" evidence="7">
    <location>
        <begin position="598"/>
        <end position="617"/>
    </location>
</feature>
<proteinExistence type="inferred from homology"/>
<evidence type="ECO:0000313" key="10">
    <source>
        <dbReference type="Proteomes" id="UP000219482"/>
    </source>
</evidence>
<evidence type="ECO:0000256" key="3">
    <source>
        <dbReference type="ARBA" id="ARBA00022475"/>
    </source>
</evidence>
<dbReference type="SUPFAM" id="SSF82866">
    <property type="entry name" value="Multidrug efflux transporter AcrB transmembrane domain"/>
    <property type="match status" value="2"/>
</dbReference>
<feature type="transmembrane region" description="Helical" evidence="7">
    <location>
        <begin position="529"/>
        <end position="552"/>
    </location>
</feature>
<feature type="transmembrane region" description="Helical" evidence="7">
    <location>
        <begin position="282"/>
        <end position="303"/>
    </location>
</feature>
<dbReference type="InterPro" id="IPR050545">
    <property type="entry name" value="Mycobact_MmpL"/>
</dbReference>
<protein>
    <submittedName>
        <fullName evidence="9">Putative drug exporter of the RND superfamily</fullName>
    </submittedName>
</protein>
<evidence type="ECO:0000256" key="2">
    <source>
        <dbReference type="ARBA" id="ARBA00010157"/>
    </source>
</evidence>
<organism evidence="9 10">
    <name type="scientific">Blastococcus haudaquaticus</name>
    <dbReference type="NCBI Taxonomy" id="1938745"/>
    <lineage>
        <taxon>Bacteria</taxon>
        <taxon>Bacillati</taxon>
        <taxon>Actinomycetota</taxon>
        <taxon>Actinomycetes</taxon>
        <taxon>Geodermatophilales</taxon>
        <taxon>Geodermatophilaceae</taxon>
        <taxon>Blastococcus</taxon>
    </lineage>
</organism>
<feature type="transmembrane region" description="Helical" evidence="7">
    <location>
        <begin position="183"/>
        <end position="200"/>
    </location>
</feature>
<dbReference type="PANTHER" id="PTHR33406:SF11">
    <property type="entry name" value="MEMBRANE PROTEIN SCO6666-RELATED"/>
    <property type="match status" value="1"/>
</dbReference>
<dbReference type="InterPro" id="IPR004869">
    <property type="entry name" value="MMPL_dom"/>
</dbReference>
<feature type="transmembrane region" description="Helical" evidence="7">
    <location>
        <begin position="230"/>
        <end position="254"/>
    </location>
</feature>